<dbReference type="PRINTS" id="PR00455">
    <property type="entry name" value="HTHTETR"/>
</dbReference>
<dbReference type="RefSeq" id="WP_012859815.1">
    <property type="nucleotide sequence ID" value="NC_013517.1"/>
</dbReference>
<evidence type="ECO:0000256" key="1">
    <source>
        <dbReference type="ARBA" id="ARBA00023125"/>
    </source>
</evidence>
<proteinExistence type="predicted"/>
<dbReference type="InterPro" id="IPR050624">
    <property type="entry name" value="HTH-type_Tx_Regulator"/>
</dbReference>
<dbReference type="SUPFAM" id="SSF46689">
    <property type="entry name" value="Homeodomain-like"/>
    <property type="match status" value="1"/>
</dbReference>
<reference evidence="4 5" key="2">
    <citation type="journal article" date="2010" name="Stand. Genomic Sci.">
        <title>Complete genome sequence of Sebaldella termitidis type strain (NCTC 11300).</title>
        <authorList>
            <person name="Harmon-Smith M."/>
            <person name="Celia L."/>
            <person name="Chertkov O."/>
            <person name="Lapidus A."/>
            <person name="Copeland A."/>
            <person name="Glavina Del Rio T."/>
            <person name="Nolan M."/>
            <person name="Lucas S."/>
            <person name="Tice H."/>
            <person name="Cheng J.F."/>
            <person name="Han C."/>
            <person name="Detter J.C."/>
            <person name="Bruce D."/>
            <person name="Goodwin L."/>
            <person name="Pitluck S."/>
            <person name="Pati A."/>
            <person name="Liolios K."/>
            <person name="Ivanova N."/>
            <person name="Mavromatis K."/>
            <person name="Mikhailova N."/>
            <person name="Chen A."/>
            <person name="Palaniappan K."/>
            <person name="Land M."/>
            <person name="Hauser L."/>
            <person name="Chang Y.J."/>
            <person name="Jeffries C.D."/>
            <person name="Brettin T."/>
            <person name="Goker M."/>
            <person name="Beck B."/>
            <person name="Bristow J."/>
            <person name="Eisen J.A."/>
            <person name="Markowitz V."/>
            <person name="Hugenholtz P."/>
            <person name="Kyrpides N.C."/>
            <person name="Klenk H.P."/>
            <person name="Chen F."/>
        </authorList>
    </citation>
    <scope>NUCLEOTIDE SEQUENCE [LARGE SCALE GENOMIC DNA]</scope>
    <source>
        <strain evidence="5">ATCC 33386 / NCTC 11300</strain>
    </source>
</reference>
<keyword evidence="1 2" id="KW-0238">DNA-binding</keyword>
<accession>D1ALU8</accession>
<name>D1ALU8_SEBTE</name>
<protein>
    <submittedName>
        <fullName evidence="4">Transcriptional regulator, TetR family</fullName>
    </submittedName>
</protein>
<dbReference type="PANTHER" id="PTHR43479:SF11">
    <property type="entry name" value="ACREF_ENVCD OPERON REPRESSOR-RELATED"/>
    <property type="match status" value="1"/>
</dbReference>
<feature type="domain" description="HTH tetR-type" evidence="3">
    <location>
        <begin position="1"/>
        <end position="60"/>
    </location>
</feature>
<dbReference type="AlphaFoldDB" id="D1ALU8"/>
<dbReference type="InterPro" id="IPR009057">
    <property type="entry name" value="Homeodomain-like_sf"/>
</dbReference>
<dbReference type="PANTHER" id="PTHR43479">
    <property type="entry name" value="ACREF/ENVCD OPERON REPRESSOR-RELATED"/>
    <property type="match status" value="1"/>
</dbReference>
<evidence type="ECO:0000259" key="3">
    <source>
        <dbReference type="PROSITE" id="PS50977"/>
    </source>
</evidence>
<reference evidence="5" key="1">
    <citation type="submission" date="2009-09" db="EMBL/GenBank/DDBJ databases">
        <title>The complete chromosome of Sebaldella termitidis ATCC 33386.</title>
        <authorList>
            <consortium name="US DOE Joint Genome Institute (JGI-PGF)"/>
            <person name="Lucas S."/>
            <person name="Copeland A."/>
            <person name="Lapidus A."/>
            <person name="Glavina del Rio T."/>
            <person name="Dalin E."/>
            <person name="Tice H."/>
            <person name="Bruce D."/>
            <person name="Goodwin L."/>
            <person name="Pitluck S."/>
            <person name="Kyrpides N."/>
            <person name="Mavromatis K."/>
            <person name="Ivanova N."/>
            <person name="Mikhailova N."/>
            <person name="Sims D."/>
            <person name="Meincke L."/>
            <person name="Brettin T."/>
            <person name="Detter J.C."/>
            <person name="Han C."/>
            <person name="Larimer F."/>
            <person name="Land M."/>
            <person name="Hauser L."/>
            <person name="Markowitz V."/>
            <person name="Cheng J.F."/>
            <person name="Hugenholtz P."/>
            <person name="Woyke T."/>
            <person name="Wu D."/>
            <person name="Eisen J.A."/>
        </authorList>
    </citation>
    <scope>NUCLEOTIDE SEQUENCE [LARGE SCALE GENOMIC DNA]</scope>
    <source>
        <strain evidence="5">ATCC 33386 / NCTC 11300</strain>
    </source>
</reference>
<dbReference type="Gene3D" id="1.10.357.10">
    <property type="entry name" value="Tetracycline Repressor, domain 2"/>
    <property type="match status" value="1"/>
</dbReference>
<dbReference type="STRING" id="526218.Sterm_0332"/>
<evidence type="ECO:0000313" key="4">
    <source>
        <dbReference type="EMBL" id="ACZ07216.1"/>
    </source>
</evidence>
<evidence type="ECO:0000256" key="2">
    <source>
        <dbReference type="PROSITE-ProRule" id="PRU00335"/>
    </source>
</evidence>
<dbReference type="KEGG" id="str:Sterm_0332"/>
<dbReference type="GO" id="GO:0003677">
    <property type="term" value="F:DNA binding"/>
    <property type="evidence" value="ECO:0007669"/>
    <property type="project" value="UniProtKB-UniRule"/>
</dbReference>
<keyword evidence="5" id="KW-1185">Reference proteome</keyword>
<dbReference type="InterPro" id="IPR001647">
    <property type="entry name" value="HTH_TetR"/>
</dbReference>
<gene>
    <name evidence="4" type="ordered locus">Sterm_0332</name>
</gene>
<dbReference type="PROSITE" id="PS50977">
    <property type="entry name" value="HTH_TETR_2"/>
    <property type="match status" value="1"/>
</dbReference>
<organism evidence="4 5">
    <name type="scientific">Sebaldella termitidis (strain ATCC 33386 / NCTC 11300)</name>
    <dbReference type="NCBI Taxonomy" id="526218"/>
    <lineage>
        <taxon>Bacteria</taxon>
        <taxon>Fusobacteriati</taxon>
        <taxon>Fusobacteriota</taxon>
        <taxon>Fusobacteriia</taxon>
        <taxon>Fusobacteriales</taxon>
        <taxon>Leptotrichiaceae</taxon>
        <taxon>Sebaldella</taxon>
    </lineage>
</organism>
<feature type="DNA-binding region" description="H-T-H motif" evidence="2">
    <location>
        <begin position="23"/>
        <end position="42"/>
    </location>
</feature>
<dbReference type="Pfam" id="PF00440">
    <property type="entry name" value="TetR_N"/>
    <property type="match status" value="1"/>
</dbReference>
<sequence length="187" mass="22291">MDRKEVIKITLELMKEKKLEKTTIGEIVKRLDLSPGSLYYHFKNKSEIYKEMADYSLEEITRNLNEVRTAESNKNKLFILTRALIKFLEEREEILFFLISMKGSCYLEEEIKSQDFLINFKNILLTEQQDVNHKKRMLLKLNMFLGSIYEVLYDSKLVNGRNLAEYEIRDIHASFWGNEILDTKYNN</sequence>
<evidence type="ECO:0000313" key="5">
    <source>
        <dbReference type="Proteomes" id="UP000000845"/>
    </source>
</evidence>
<dbReference type="HOGENOM" id="CLU_1453464_0_0_0"/>
<dbReference type="eggNOG" id="COG1309">
    <property type="taxonomic scope" value="Bacteria"/>
</dbReference>
<dbReference type="EMBL" id="CP001739">
    <property type="protein sequence ID" value="ACZ07216.1"/>
    <property type="molecule type" value="Genomic_DNA"/>
</dbReference>
<dbReference type="Proteomes" id="UP000000845">
    <property type="component" value="Chromosome"/>
</dbReference>